<accession>A0ABT9P8H7</accession>
<evidence type="ECO:0000313" key="2">
    <source>
        <dbReference type="Proteomes" id="UP001235712"/>
    </source>
</evidence>
<dbReference type="Proteomes" id="UP001235712">
    <property type="component" value="Unassembled WGS sequence"/>
</dbReference>
<name>A0ABT9P8H7_9ACTN</name>
<comment type="caution">
    <text evidence="1">The sequence shown here is derived from an EMBL/GenBank/DDBJ whole genome shotgun (WGS) entry which is preliminary data.</text>
</comment>
<proteinExistence type="predicted"/>
<keyword evidence="2" id="KW-1185">Reference proteome</keyword>
<reference evidence="1 2" key="1">
    <citation type="submission" date="2023-07" db="EMBL/GenBank/DDBJ databases">
        <title>Sequencing the genomes of 1000 actinobacteria strains.</title>
        <authorList>
            <person name="Klenk H.-P."/>
        </authorList>
    </citation>
    <scope>NUCLEOTIDE SEQUENCE [LARGE SCALE GENOMIC DNA]</scope>
    <source>
        <strain evidence="1 2">DSM 44388</strain>
    </source>
</reference>
<organism evidence="1 2">
    <name type="scientific">Kineosporia succinea</name>
    <dbReference type="NCBI Taxonomy" id="84632"/>
    <lineage>
        <taxon>Bacteria</taxon>
        <taxon>Bacillati</taxon>
        <taxon>Actinomycetota</taxon>
        <taxon>Actinomycetes</taxon>
        <taxon>Kineosporiales</taxon>
        <taxon>Kineosporiaceae</taxon>
        <taxon>Kineosporia</taxon>
    </lineage>
</organism>
<gene>
    <name evidence="1" type="ORF">J2S57_004516</name>
</gene>
<sequence length="107" mass="10610">MRTTAVAGAAFGAALLLRPREVIRAVGADPELPGLVVAARVLGARHVVQAVGLTVKPGLVSTPASLIDGLHATSMVALAAISPSYRRVALVSAGVAGALGAGSRPRP</sequence>
<evidence type="ECO:0000313" key="1">
    <source>
        <dbReference type="EMBL" id="MDP9828767.1"/>
    </source>
</evidence>
<dbReference type="EMBL" id="JAUSQZ010000001">
    <property type="protein sequence ID" value="MDP9828767.1"/>
    <property type="molecule type" value="Genomic_DNA"/>
</dbReference>
<dbReference type="RefSeq" id="WP_307246285.1">
    <property type="nucleotide sequence ID" value="NZ_JAUSQZ010000001.1"/>
</dbReference>
<protein>
    <submittedName>
        <fullName evidence="1">Uncharacterized protein</fullName>
    </submittedName>
</protein>